<gene>
    <name evidence="3" type="ORF">KFE25_003682</name>
</gene>
<dbReference type="CDD" id="cd06093">
    <property type="entry name" value="PX_domain"/>
    <property type="match status" value="1"/>
</dbReference>
<dbReference type="SMART" id="SM00312">
    <property type="entry name" value="PX"/>
    <property type="match status" value="1"/>
</dbReference>
<organism evidence="3 4">
    <name type="scientific">Diacronema lutheri</name>
    <name type="common">Unicellular marine alga</name>
    <name type="synonym">Monochrysis lutheri</name>
    <dbReference type="NCBI Taxonomy" id="2081491"/>
    <lineage>
        <taxon>Eukaryota</taxon>
        <taxon>Haptista</taxon>
        <taxon>Haptophyta</taxon>
        <taxon>Pavlovophyceae</taxon>
        <taxon>Pavlovales</taxon>
        <taxon>Pavlovaceae</taxon>
        <taxon>Diacronema</taxon>
    </lineage>
</organism>
<dbReference type="InterPro" id="IPR001683">
    <property type="entry name" value="PX_dom"/>
</dbReference>
<dbReference type="Pfam" id="PF00787">
    <property type="entry name" value="PX"/>
    <property type="match status" value="1"/>
</dbReference>
<dbReference type="EMBL" id="JAGTXO010000028">
    <property type="protein sequence ID" value="KAG8461113.1"/>
    <property type="molecule type" value="Genomic_DNA"/>
</dbReference>
<name>A0A8J5XCH3_DIALT</name>
<dbReference type="PROSITE" id="PS50195">
    <property type="entry name" value="PX"/>
    <property type="match status" value="1"/>
</dbReference>
<feature type="region of interest" description="Disordered" evidence="1">
    <location>
        <begin position="183"/>
        <end position="216"/>
    </location>
</feature>
<dbReference type="Proteomes" id="UP000751190">
    <property type="component" value="Unassembled WGS sequence"/>
</dbReference>
<dbReference type="OrthoDB" id="428895at2759"/>
<evidence type="ECO:0000256" key="1">
    <source>
        <dbReference type="SAM" id="MobiDB-lite"/>
    </source>
</evidence>
<dbReference type="SUPFAM" id="SSF64268">
    <property type="entry name" value="PX domain"/>
    <property type="match status" value="1"/>
</dbReference>
<protein>
    <recommendedName>
        <fullName evidence="2">PX domain-containing protein</fullName>
    </recommendedName>
</protein>
<evidence type="ECO:0000313" key="3">
    <source>
        <dbReference type="EMBL" id="KAG8461113.1"/>
    </source>
</evidence>
<proteinExistence type="predicted"/>
<dbReference type="InterPro" id="IPR036871">
    <property type="entry name" value="PX_dom_sf"/>
</dbReference>
<accession>A0A8J5XCH3</accession>
<sequence length="247" mass="26637">MWLFGGGSRTSTTSAAAPASWQGASALQPSLLRLSVPSTHVARPLDNGRPFTVFDINVQYDARAWSVHHRFSEFKVLAHVLHERYASSRAIPPLPGENILSHALGDELAEQRRVALEAYLLRLVHIVPLDDDCFSAFLGLETLCPAEPEPAAGRVDVRHALPVASAPMWPAAAPDMAAAPRAPLESVAELSDAPATPPASAPATAHQEPHRVRTASRNACDAPMPFSWELVWEGEVGTLASDRRVRS</sequence>
<reference evidence="3" key="1">
    <citation type="submission" date="2021-05" db="EMBL/GenBank/DDBJ databases">
        <title>The genome of the haptophyte Pavlova lutheri (Diacronema luteri, Pavlovales) - a model for lipid biosynthesis in eukaryotic algae.</title>
        <authorList>
            <person name="Hulatt C.J."/>
            <person name="Posewitz M.C."/>
        </authorList>
    </citation>
    <scope>NUCLEOTIDE SEQUENCE</scope>
    <source>
        <strain evidence="3">NIVA-4/92</strain>
    </source>
</reference>
<evidence type="ECO:0000259" key="2">
    <source>
        <dbReference type="PROSITE" id="PS50195"/>
    </source>
</evidence>
<dbReference type="AlphaFoldDB" id="A0A8J5XCH3"/>
<evidence type="ECO:0000313" key="4">
    <source>
        <dbReference type="Proteomes" id="UP000751190"/>
    </source>
</evidence>
<dbReference type="GO" id="GO:0035091">
    <property type="term" value="F:phosphatidylinositol binding"/>
    <property type="evidence" value="ECO:0007669"/>
    <property type="project" value="InterPro"/>
</dbReference>
<dbReference type="Gene3D" id="3.30.1520.10">
    <property type="entry name" value="Phox-like domain"/>
    <property type="match status" value="1"/>
</dbReference>
<keyword evidence="4" id="KW-1185">Reference proteome</keyword>
<feature type="domain" description="PX" evidence="2">
    <location>
        <begin position="32"/>
        <end position="145"/>
    </location>
</feature>
<comment type="caution">
    <text evidence="3">The sequence shown here is derived from an EMBL/GenBank/DDBJ whole genome shotgun (WGS) entry which is preliminary data.</text>
</comment>